<keyword evidence="1" id="KW-1133">Transmembrane helix</keyword>
<reference evidence="2 3" key="1">
    <citation type="submission" date="2016-07" db="EMBL/GenBank/DDBJ databases">
        <title>Genomic analysis of zinc-resistant bacterium Mucilaginibacter pedocola TBZ30.</title>
        <authorList>
            <person name="Huang J."/>
            <person name="Tang J."/>
        </authorList>
    </citation>
    <scope>NUCLEOTIDE SEQUENCE [LARGE SCALE GENOMIC DNA]</scope>
    <source>
        <strain evidence="2 3">TBZ30</strain>
    </source>
</reference>
<dbReference type="AlphaFoldDB" id="A0A1S9PHV5"/>
<accession>A0A1S9PHV5</accession>
<comment type="caution">
    <text evidence="2">The sequence shown here is derived from an EMBL/GenBank/DDBJ whole genome shotgun (WGS) entry which is preliminary data.</text>
</comment>
<keyword evidence="1" id="KW-0472">Membrane</keyword>
<keyword evidence="1" id="KW-0812">Transmembrane</keyword>
<evidence type="ECO:0000313" key="3">
    <source>
        <dbReference type="Proteomes" id="UP000189739"/>
    </source>
</evidence>
<proteinExistence type="predicted"/>
<dbReference type="Proteomes" id="UP000189739">
    <property type="component" value="Unassembled WGS sequence"/>
</dbReference>
<name>A0A1S9PHV5_9SPHI</name>
<evidence type="ECO:0000256" key="1">
    <source>
        <dbReference type="SAM" id="Phobius"/>
    </source>
</evidence>
<protein>
    <submittedName>
        <fullName evidence="2">Uncharacterized protein</fullName>
    </submittedName>
</protein>
<feature type="transmembrane region" description="Helical" evidence="1">
    <location>
        <begin position="12"/>
        <end position="32"/>
    </location>
</feature>
<sequence>MAIVALSYMQINGLEIGIIVLLTIGLIIWLIARNRKDKKAFEKDQLENDIQSPDPEKKV</sequence>
<organism evidence="2 3">
    <name type="scientific">Mucilaginibacter pedocola</name>
    <dbReference type="NCBI Taxonomy" id="1792845"/>
    <lineage>
        <taxon>Bacteria</taxon>
        <taxon>Pseudomonadati</taxon>
        <taxon>Bacteroidota</taxon>
        <taxon>Sphingobacteriia</taxon>
        <taxon>Sphingobacteriales</taxon>
        <taxon>Sphingobacteriaceae</taxon>
        <taxon>Mucilaginibacter</taxon>
    </lineage>
</organism>
<keyword evidence="3" id="KW-1185">Reference proteome</keyword>
<dbReference type="EMBL" id="MBTF01000006">
    <property type="protein sequence ID" value="OOQ60536.1"/>
    <property type="molecule type" value="Genomic_DNA"/>
</dbReference>
<gene>
    <name evidence="2" type="ORF">BC343_24920</name>
</gene>
<evidence type="ECO:0000313" key="2">
    <source>
        <dbReference type="EMBL" id="OOQ60536.1"/>
    </source>
</evidence>